<comment type="caution">
    <text evidence="15">The sequence shown here is derived from an EMBL/GenBank/DDBJ whole genome shotgun (WGS) entry which is preliminary data.</text>
</comment>
<dbReference type="Pfam" id="PF00809">
    <property type="entry name" value="Pterin_bind"/>
    <property type="match status" value="1"/>
</dbReference>
<keyword evidence="7 13" id="KW-0808">Transferase</keyword>
<name>A0A2V3W5P9_9BACI</name>
<evidence type="ECO:0000256" key="11">
    <source>
        <dbReference type="ARBA" id="ARBA00030193"/>
    </source>
</evidence>
<dbReference type="PANTHER" id="PTHR20941:SF1">
    <property type="entry name" value="FOLIC ACID SYNTHESIS PROTEIN FOL1"/>
    <property type="match status" value="1"/>
</dbReference>
<evidence type="ECO:0000256" key="3">
    <source>
        <dbReference type="ARBA" id="ARBA00004763"/>
    </source>
</evidence>
<evidence type="ECO:0000256" key="12">
    <source>
        <dbReference type="ARBA" id="ARBA00053449"/>
    </source>
</evidence>
<dbReference type="EMBL" id="QJJR01000012">
    <property type="protein sequence ID" value="PXW88438.1"/>
    <property type="molecule type" value="Genomic_DNA"/>
</dbReference>
<gene>
    <name evidence="15" type="ORF">DES38_1125</name>
</gene>
<dbReference type="InterPro" id="IPR006390">
    <property type="entry name" value="DHP_synth_dom"/>
</dbReference>
<dbReference type="InterPro" id="IPR000489">
    <property type="entry name" value="Pterin-binding_dom"/>
</dbReference>
<dbReference type="EC" id="2.5.1.15" evidence="5 13"/>
<evidence type="ECO:0000256" key="9">
    <source>
        <dbReference type="ARBA" id="ARBA00022842"/>
    </source>
</evidence>
<feature type="domain" description="Pterin-binding" evidence="14">
    <location>
        <begin position="18"/>
        <end position="264"/>
    </location>
</feature>
<dbReference type="NCBIfam" id="TIGR01496">
    <property type="entry name" value="DHPS"/>
    <property type="match status" value="1"/>
</dbReference>
<dbReference type="Gene3D" id="3.20.20.20">
    <property type="entry name" value="Dihydropteroate synthase-like"/>
    <property type="match status" value="1"/>
</dbReference>
<dbReference type="Proteomes" id="UP000247922">
    <property type="component" value="Unassembled WGS sequence"/>
</dbReference>
<comment type="catalytic activity">
    <reaction evidence="1">
        <text>(7,8-dihydropterin-6-yl)methyl diphosphate + 4-aminobenzoate = 7,8-dihydropteroate + diphosphate</text>
        <dbReference type="Rhea" id="RHEA:19949"/>
        <dbReference type="ChEBI" id="CHEBI:17836"/>
        <dbReference type="ChEBI" id="CHEBI:17839"/>
        <dbReference type="ChEBI" id="CHEBI:33019"/>
        <dbReference type="ChEBI" id="CHEBI:72950"/>
        <dbReference type="EC" id="2.5.1.15"/>
    </reaction>
</comment>
<comment type="similarity">
    <text evidence="4 13">Belongs to the DHPS family.</text>
</comment>
<dbReference type="UniPathway" id="UPA00077">
    <property type="reaction ID" value="UER00156"/>
</dbReference>
<dbReference type="InterPro" id="IPR045031">
    <property type="entry name" value="DHP_synth-like"/>
</dbReference>
<dbReference type="PROSITE" id="PS00793">
    <property type="entry name" value="DHPS_2"/>
    <property type="match status" value="1"/>
</dbReference>
<dbReference type="PROSITE" id="PS50972">
    <property type="entry name" value="PTERIN_BINDING"/>
    <property type="match status" value="1"/>
</dbReference>
<evidence type="ECO:0000256" key="6">
    <source>
        <dbReference type="ARBA" id="ARBA00016919"/>
    </source>
</evidence>
<sequence length="278" mass="30208">MKPIEKISKLRGNKTATTLIMGILNVTPDSFSDGGSYMEVEQALAQVRQMIGDGADIIDIGGESTRPGFTPVSIEEEIARIVPVIKAIRKESEVLISVDTYKSAVAREAIAAGADMINDVWGGKDDPEILDVAVDYACPIVLMHNRKDSEYKELIQDIKSDLIESIEMAKSRGVKDEQIILDPGIGFQKSKQDNLSVLRRLDELNSLGYPLLLGTSRKSFLGYATGLSVDERDEATAATTVDGIMKGIQIVRVHNVKLNKRVSVMADLLAGRGVGFDG</sequence>
<evidence type="ECO:0000256" key="1">
    <source>
        <dbReference type="ARBA" id="ARBA00000012"/>
    </source>
</evidence>
<evidence type="ECO:0000256" key="2">
    <source>
        <dbReference type="ARBA" id="ARBA00001946"/>
    </source>
</evidence>
<keyword evidence="8 13" id="KW-0479">Metal-binding</keyword>
<dbReference type="AlphaFoldDB" id="A0A2V3W5P9"/>
<dbReference type="FunFam" id="3.20.20.20:FF:000006">
    <property type="entry name" value="Dihydropteroate synthase"/>
    <property type="match status" value="1"/>
</dbReference>
<comment type="pathway">
    <text evidence="3 13">Cofactor biosynthesis; tetrahydrofolate biosynthesis; 7,8-dihydrofolate from 2-amino-4-hydroxy-6-hydroxymethyl-7,8-dihydropteridine diphosphate and 4-aminobenzoate: step 1/2.</text>
</comment>
<dbReference type="GO" id="GO:0046654">
    <property type="term" value="P:tetrahydrofolate biosynthetic process"/>
    <property type="evidence" value="ECO:0007669"/>
    <property type="project" value="UniProtKB-UniPathway"/>
</dbReference>
<dbReference type="GO" id="GO:0005829">
    <property type="term" value="C:cytosol"/>
    <property type="evidence" value="ECO:0007669"/>
    <property type="project" value="TreeGrafter"/>
</dbReference>
<evidence type="ECO:0000313" key="15">
    <source>
        <dbReference type="EMBL" id="PXW88438.1"/>
    </source>
</evidence>
<keyword evidence="16" id="KW-1185">Reference proteome</keyword>
<keyword evidence="10 13" id="KW-0289">Folate biosynthesis</keyword>
<dbReference type="PROSITE" id="PS00792">
    <property type="entry name" value="DHPS_1"/>
    <property type="match status" value="1"/>
</dbReference>
<evidence type="ECO:0000256" key="13">
    <source>
        <dbReference type="RuleBase" id="RU361205"/>
    </source>
</evidence>
<dbReference type="PANTHER" id="PTHR20941">
    <property type="entry name" value="FOLATE SYNTHESIS PROTEINS"/>
    <property type="match status" value="1"/>
</dbReference>
<evidence type="ECO:0000259" key="14">
    <source>
        <dbReference type="PROSITE" id="PS50972"/>
    </source>
</evidence>
<evidence type="ECO:0000256" key="7">
    <source>
        <dbReference type="ARBA" id="ARBA00022679"/>
    </source>
</evidence>
<dbReference type="GO" id="GO:0046872">
    <property type="term" value="F:metal ion binding"/>
    <property type="evidence" value="ECO:0007669"/>
    <property type="project" value="UniProtKB-KW"/>
</dbReference>
<evidence type="ECO:0000256" key="10">
    <source>
        <dbReference type="ARBA" id="ARBA00022909"/>
    </source>
</evidence>
<keyword evidence="9 13" id="KW-0460">Magnesium</keyword>
<dbReference type="CDD" id="cd00739">
    <property type="entry name" value="DHPS"/>
    <property type="match status" value="1"/>
</dbReference>
<organism evidence="15 16">
    <name type="scientific">Streptohalobacillus salinus</name>
    <dbReference type="NCBI Taxonomy" id="621096"/>
    <lineage>
        <taxon>Bacteria</taxon>
        <taxon>Bacillati</taxon>
        <taxon>Bacillota</taxon>
        <taxon>Bacilli</taxon>
        <taxon>Bacillales</taxon>
        <taxon>Bacillaceae</taxon>
        <taxon>Streptohalobacillus</taxon>
    </lineage>
</organism>
<comment type="function">
    <text evidence="12 13">Catalyzes the condensation of para-aminobenzoate (pABA) with 6-hydroxymethyl-7,8-dihydropterin diphosphate (DHPt-PP) to form 7,8-dihydropteroate (H2Pte), the immediate precursor of folate derivatives.</text>
</comment>
<proteinExistence type="inferred from homology"/>
<comment type="cofactor">
    <cofactor evidence="2 13">
        <name>Mg(2+)</name>
        <dbReference type="ChEBI" id="CHEBI:18420"/>
    </cofactor>
</comment>
<evidence type="ECO:0000313" key="16">
    <source>
        <dbReference type="Proteomes" id="UP000247922"/>
    </source>
</evidence>
<accession>A0A2V3W5P9</accession>
<dbReference type="InterPro" id="IPR011005">
    <property type="entry name" value="Dihydropteroate_synth-like_sf"/>
</dbReference>
<dbReference type="GO" id="GO:0004156">
    <property type="term" value="F:dihydropteroate synthase activity"/>
    <property type="evidence" value="ECO:0007669"/>
    <property type="project" value="UniProtKB-EC"/>
</dbReference>
<protein>
    <recommendedName>
        <fullName evidence="6 13">Dihydropteroate synthase</fullName>
        <shortName evidence="13">DHPS</shortName>
        <ecNumber evidence="5 13">2.5.1.15</ecNumber>
    </recommendedName>
    <alternativeName>
        <fullName evidence="11 13">Dihydropteroate pyrophosphorylase</fullName>
    </alternativeName>
</protein>
<evidence type="ECO:0000256" key="8">
    <source>
        <dbReference type="ARBA" id="ARBA00022723"/>
    </source>
</evidence>
<evidence type="ECO:0000256" key="4">
    <source>
        <dbReference type="ARBA" id="ARBA00009503"/>
    </source>
</evidence>
<reference evidence="15 16" key="1">
    <citation type="submission" date="2018-05" db="EMBL/GenBank/DDBJ databases">
        <title>Genomic Encyclopedia of Type Strains, Phase IV (KMG-IV): sequencing the most valuable type-strain genomes for metagenomic binning, comparative biology and taxonomic classification.</title>
        <authorList>
            <person name="Goeker M."/>
        </authorList>
    </citation>
    <scope>NUCLEOTIDE SEQUENCE [LARGE SCALE GENOMIC DNA]</scope>
    <source>
        <strain evidence="15 16">DSM 22440</strain>
    </source>
</reference>
<dbReference type="GO" id="GO:0046656">
    <property type="term" value="P:folic acid biosynthetic process"/>
    <property type="evidence" value="ECO:0007669"/>
    <property type="project" value="UniProtKB-KW"/>
</dbReference>
<dbReference type="SUPFAM" id="SSF51717">
    <property type="entry name" value="Dihydropteroate synthetase-like"/>
    <property type="match status" value="1"/>
</dbReference>
<evidence type="ECO:0000256" key="5">
    <source>
        <dbReference type="ARBA" id="ARBA00012458"/>
    </source>
</evidence>